<gene>
    <name evidence="2" type="ORF">BK007_00595</name>
</gene>
<dbReference type="Proteomes" id="UP000232806">
    <property type="component" value="Chromosome"/>
</dbReference>
<feature type="transmembrane region" description="Helical" evidence="1">
    <location>
        <begin position="29"/>
        <end position="53"/>
    </location>
</feature>
<dbReference type="GeneID" id="35120040"/>
<evidence type="ECO:0000313" key="3">
    <source>
        <dbReference type="Proteomes" id="UP000232806"/>
    </source>
</evidence>
<proteinExistence type="predicted"/>
<dbReference type="OrthoDB" id="380268at2157"/>
<keyword evidence="1" id="KW-0472">Membrane</keyword>
<evidence type="ECO:0000313" key="2">
    <source>
        <dbReference type="EMBL" id="AUB54668.1"/>
    </source>
</evidence>
<dbReference type="RefSeq" id="WP_100904643.1">
    <property type="nucleotide sequence ID" value="NZ_CP017766.1"/>
</dbReference>
<sequence>MNNTNDPQLTISFYFLKEKCDTMNNNTKIIIVLLIIAVSIISCLLVSGFGLVFEGKESDFYATPVKGDNISAYKNSCAELKLTDLSKNYNALNGKNVKVTGQIYQKEEYIQFDKTRSNIILKVAGLSEPYMIISYTGTLPYNTNDTVTVYGEYMFPTSINSLPELSNQDLVGIKAGYIEKT</sequence>
<organism evidence="2 3">
    <name type="scientific">Methanobacterium subterraneum</name>
    <dbReference type="NCBI Taxonomy" id="59277"/>
    <lineage>
        <taxon>Archaea</taxon>
        <taxon>Methanobacteriati</taxon>
        <taxon>Methanobacteriota</taxon>
        <taxon>Methanomada group</taxon>
        <taxon>Methanobacteria</taxon>
        <taxon>Methanobacteriales</taxon>
        <taxon>Methanobacteriaceae</taxon>
        <taxon>Methanobacterium</taxon>
    </lineage>
</organism>
<reference evidence="2 3" key="1">
    <citation type="submission" date="2016-10" db="EMBL/GenBank/DDBJ databases">
        <title>Comparative genomics between deep and shallow subseafloor isolates.</title>
        <authorList>
            <person name="Ishii S."/>
            <person name="Miller J.R."/>
            <person name="Sutton G."/>
            <person name="Suzuki S."/>
            <person name="Methe B."/>
            <person name="Inagaki F."/>
            <person name="Imachi H."/>
        </authorList>
    </citation>
    <scope>NUCLEOTIDE SEQUENCE [LARGE SCALE GENOMIC DNA]</scope>
    <source>
        <strain evidence="2 3">MO-MB1</strain>
    </source>
</reference>
<keyword evidence="1" id="KW-1133">Transmembrane helix</keyword>
<protein>
    <submittedName>
        <fullName evidence="2">Uncharacterized protein</fullName>
    </submittedName>
</protein>
<name>A0A2H4V9B3_9EURY</name>
<keyword evidence="1" id="KW-0812">Transmembrane</keyword>
<evidence type="ECO:0000256" key="1">
    <source>
        <dbReference type="SAM" id="Phobius"/>
    </source>
</evidence>
<accession>A0A2H4V9B3</accession>
<dbReference type="EMBL" id="CP017766">
    <property type="protein sequence ID" value="AUB54668.1"/>
    <property type="molecule type" value="Genomic_DNA"/>
</dbReference>
<dbReference type="AlphaFoldDB" id="A0A2H4V9B3"/>